<accession>A0A168FIM9</accession>
<name>A0A168FIM9_9MICO</name>
<evidence type="ECO:0000256" key="2">
    <source>
        <dbReference type="SAM" id="SignalP"/>
    </source>
</evidence>
<dbReference type="PROSITE" id="PS51257">
    <property type="entry name" value="PROKAR_LIPOPROTEIN"/>
    <property type="match status" value="1"/>
</dbReference>
<dbReference type="Pfam" id="PF09084">
    <property type="entry name" value="NMT1"/>
    <property type="match status" value="1"/>
</dbReference>
<dbReference type="SUPFAM" id="SSF53850">
    <property type="entry name" value="Periplasmic binding protein-like II"/>
    <property type="match status" value="1"/>
</dbReference>
<evidence type="ECO:0000259" key="3">
    <source>
        <dbReference type="SMART" id="SM00062"/>
    </source>
</evidence>
<dbReference type="AlphaFoldDB" id="A0A168FIM9"/>
<organism evidence="4 5">
    <name type="scientific">Isoptericola dokdonensis DS-3</name>
    <dbReference type="NCBI Taxonomy" id="1300344"/>
    <lineage>
        <taxon>Bacteria</taxon>
        <taxon>Bacillati</taxon>
        <taxon>Actinomycetota</taxon>
        <taxon>Actinomycetes</taxon>
        <taxon>Micrococcales</taxon>
        <taxon>Promicromonosporaceae</taxon>
        <taxon>Isoptericola</taxon>
    </lineage>
</organism>
<dbReference type="PANTHER" id="PTHR30024:SF48">
    <property type="entry name" value="ABC TRANSPORTER SUBSTRATE-BINDING PROTEIN"/>
    <property type="match status" value="1"/>
</dbReference>
<evidence type="ECO:0000313" key="4">
    <source>
        <dbReference type="EMBL" id="ANC31871.1"/>
    </source>
</evidence>
<evidence type="ECO:0000256" key="1">
    <source>
        <dbReference type="ARBA" id="ARBA00010742"/>
    </source>
</evidence>
<keyword evidence="5" id="KW-1185">Reference proteome</keyword>
<comment type="similarity">
    <text evidence="1">Belongs to the bacterial solute-binding protein SsuA/TauA family.</text>
</comment>
<dbReference type="KEGG" id="ido:I598_2331"/>
<evidence type="ECO:0000313" key="5">
    <source>
        <dbReference type="Proteomes" id="UP000076794"/>
    </source>
</evidence>
<dbReference type="PANTHER" id="PTHR30024">
    <property type="entry name" value="ALIPHATIC SULFONATES-BINDING PROTEIN-RELATED"/>
    <property type="match status" value="1"/>
</dbReference>
<dbReference type="SMART" id="SM00062">
    <property type="entry name" value="PBPb"/>
    <property type="match status" value="1"/>
</dbReference>
<dbReference type="OrthoDB" id="7374754at2"/>
<keyword evidence="2" id="KW-0732">Signal</keyword>
<sequence>MPRTRPSGPLTRRTARSAAAAVSVSVVALGLAACGGDSAATESGEDVVLRVGELGTAITQETQLESAGEGDDLGYEVEYSLFGNGPAFMEAVPSGAVDLAIMADTPSIFAQVGNIPVKVVAVQDTLKDGESFVEIVTNPGSGIESVADLAGKRVAVQPATILQYTIVRALEAEGLSYDDITPVELPLPDAAAALANGDIDAAASLDPTLQQLKANGAVTIGDGEGFTTGYSYVVATEAALADPAKADAIGDYLTRLGRAYEWAAANPARWAATSSQLTGLPEPIALASQERRGAGWVPLDDDVIAKQQEQADVYTALGLIAEPLDVSTQYDDRYDDLLTGGDQ</sequence>
<dbReference type="Gene3D" id="3.40.190.10">
    <property type="entry name" value="Periplasmic binding protein-like II"/>
    <property type="match status" value="2"/>
</dbReference>
<dbReference type="STRING" id="1300344.I598_2331"/>
<feature type="signal peptide" evidence="2">
    <location>
        <begin position="1"/>
        <end position="39"/>
    </location>
</feature>
<dbReference type="PATRIC" id="fig|1300344.3.peg.2340"/>
<reference evidence="4 5" key="1">
    <citation type="submission" date="2016-01" db="EMBL/GenBank/DDBJ databases">
        <title>Complete genome sequence of a soil Actinobacterium, Isoptericola dokdonensis DS-3.</title>
        <authorList>
            <person name="Kwon S.-K."/>
            <person name="Kim J.F."/>
        </authorList>
    </citation>
    <scope>NUCLEOTIDE SEQUENCE [LARGE SCALE GENOMIC DNA]</scope>
    <source>
        <strain evidence="4 5">DS-3</strain>
    </source>
</reference>
<feature type="domain" description="Solute-binding protein family 3/N-terminal" evidence="3">
    <location>
        <begin position="48"/>
        <end position="266"/>
    </location>
</feature>
<dbReference type="EMBL" id="CP014209">
    <property type="protein sequence ID" value="ANC31871.1"/>
    <property type="molecule type" value="Genomic_DNA"/>
</dbReference>
<dbReference type="Proteomes" id="UP000076794">
    <property type="component" value="Chromosome"/>
</dbReference>
<dbReference type="InterPro" id="IPR015168">
    <property type="entry name" value="SsuA/THI5"/>
</dbReference>
<dbReference type="RefSeq" id="WP_068203085.1">
    <property type="nucleotide sequence ID" value="NZ_CP014209.1"/>
</dbReference>
<gene>
    <name evidence="4" type="primary">ssuA</name>
    <name evidence="4" type="ORF">I598_2331</name>
</gene>
<feature type="chain" id="PRO_5007896922" evidence="2">
    <location>
        <begin position="40"/>
        <end position="343"/>
    </location>
</feature>
<dbReference type="InterPro" id="IPR001638">
    <property type="entry name" value="Solute-binding_3/MltF_N"/>
</dbReference>
<proteinExistence type="inferred from homology"/>
<protein>
    <submittedName>
        <fullName evidence="4">Putative aliphatic sulfonates-binding protein</fullName>
    </submittedName>
</protein>